<dbReference type="GO" id="GO:0009236">
    <property type="term" value="P:cobalamin biosynthetic process"/>
    <property type="evidence" value="ECO:0007669"/>
    <property type="project" value="UniProtKB-UniRule"/>
</dbReference>
<dbReference type="GeneID" id="79854352"/>
<accession>A0A938Z6D0</accession>
<keyword evidence="9 19" id="KW-0808">Transferase</keyword>
<evidence type="ECO:0000256" key="4">
    <source>
        <dbReference type="ARBA" id="ARBA00010561"/>
    </source>
</evidence>
<evidence type="ECO:0000256" key="3">
    <source>
        <dbReference type="ARBA" id="ARBA00004663"/>
    </source>
</evidence>
<feature type="transmembrane region" description="Helical" evidence="19">
    <location>
        <begin position="180"/>
        <end position="213"/>
    </location>
</feature>
<evidence type="ECO:0000256" key="18">
    <source>
        <dbReference type="ARBA" id="ARBA00049504"/>
    </source>
</evidence>
<dbReference type="AlphaFoldDB" id="A0A938Z6D0"/>
<comment type="catalytic activity">
    <reaction evidence="17 19">
        <text>alpha-ribazole + adenosylcob(III)inamide-GDP = adenosylcob(III)alamin + GMP + H(+)</text>
        <dbReference type="Rhea" id="RHEA:16049"/>
        <dbReference type="ChEBI" id="CHEBI:10329"/>
        <dbReference type="ChEBI" id="CHEBI:15378"/>
        <dbReference type="ChEBI" id="CHEBI:18408"/>
        <dbReference type="ChEBI" id="CHEBI:58115"/>
        <dbReference type="ChEBI" id="CHEBI:60487"/>
        <dbReference type="EC" id="2.7.8.26"/>
    </reaction>
</comment>
<dbReference type="HAMAP" id="MF_00719">
    <property type="entry name" value="CobS"/>
    <property type="match status" value="1"/>
</dbReference>
<evidence type="ECO:0000256" key="19">
    <source>
        <dbReference type="HAMAP-Rule" id="MF_00719"/>
    </source>
</evidence>
<keyword evidence="12 19" id="KW-1133">Transmembrane helix</keyword>
<evidence type="ECO:0000256" key="2">
    <source>
        <dbReference type="ARBA" id="ARBA00004651"/>
    </source>
</evidence>
<dbReference type="InterPro" id="IPR003805">
    <property type="entry name" value="CobS"/>
</dbReference>
<evidence type="ECO:0000256" key="5">
    <source>
        <dbReference type="ARBA" id="ARBA00013200"/>
    </source>
</evidence>
<evidence type="ECO:0000256" key="14">
    <source>
        <dbReference type="ARBA" id="ARBA00025228"/>
    </source>
</evidence>
<evidence type="ECO:0000256" key="16">
    <source>
        <dbReference type="ARBA" id="ARBA00032853"/>
    </source>
</evidence>
<dbReference type="Proteomes" id="UP000737612">
    <property type="component" value="Unassembled WGS sequence"/>
</dbReference>
<evidence type="ECO:0000313" key="21">
    <source>
        <dbReference type="Proteomes" id="UP000737612"/>
    </source>
</evidence>
<evidence type="ECO:0000256" key="6">
    <source>
        <dbReference type="ARBA" id="ARBA00015850"/>
    </source>
</evidence>
<dbReference type="EMBL" id="JAFHBD010000037">
    <property type="protein sequence ID" value="MBN2953741.1"/>
    <property type="molecule type" value="Genomic_DNA"/>
</dbReference>
<evidence type="ECO:0000256" key="1">
    <source>
        <dbReference type="ARBA" id="ARBA00001946"/>
    </source>
</evidence>
<comment type="similarity">
    <text evidence="4 19">Belongs to the CobS family.</text>
</comment>
<protein>
    <recommendedName>
        <fullName evidence="6 19">Adenosylcobinamide-GDP ribazoletransferase</fullName>
        <ecNumber evidence="5 19">2.7.8.26</ecNumber>
    </recommendedName>
    <alternativeName>
        <fullName evidence="16 19">Cobalamin synthase</fullName>
    </alternativeName>
    <alternativeName>
        <fullName evidence="15 19">Cobalamin-5'-phosphate synthase</fullName>
    </alternativeName>
</protein>
<comment type="caution">
    <text evidence="20">The sequence shown here is derived from an EMBL/GenBank/DDBJ whole genome shotgun (WGS) entry which is preliminary data.</text>
</comment>
<proteinExistence type="inferred from homology"/>
<organism evidence="20 21">
    <name type="scientific">Fusicatenibacter saccharivorans</name>
    <dbReference type="NCBI Taxonomy" id="1150298"/>
    <lineage>
        <taxon>Bacteria</taxon>
        <taxon>Bacillati</taxon>
        <taxon>Bacillota</taxon>
        <taxon>Clostridia</taxon>
        <taxon>Lachnospirales</taxon>
        <taxon>Lachnospiraceae</taxon>
        <taxon>Fusicatenibacter</taxon>
    </lineage>
</organism>
<dbReference type="Pfam" id="PF02654">
    <property type="entry name" value="CobS"/>
    <property type="match status" value="1"/>
</dbReference>
<keyword evidence="7 19" id="KW-1003">Cell membrane</keyword>
<comment type="catalytic activity">
    <reaction evidence="18 19">
        <text>alpha-ribazole 5'-phosphate + adenosylcob(III)inamide-GDP = adenosylcob(III)alamin 5'-phosphate + GMP + H(+)</text>
        <dbReference type="Rhea" id="RHEA:23560"/>
        <dbReference type="ChEBI" id="CHEBI:15378"/>
        <dbReference type="ChEBI" id="CHEBI:57918"/>
        <dbReference type="ChEBI" id="CHEBI:58115"/>
        <dbReference type="ChEBI" id="CHEBI:60487"/>
        <dbReference type="ChEBI" id="CHEBI:60493"/>
        <dbReference type="EC" id="2.7.8.26"/>
    </reaction>
</comment>
<reference evidence="20" key="1">
    <citation type="submission" date="2021-02" db="EMBL/GenBank/DDBJ databases">
        <title>Metagenome-assembled genomes from human diarrheal sample B26.</title>
        <authorList>
            <person name="Ateba T.P."/>
            <person name="Alayande K.A."/>
            <person name="Mwanza M."/>
        </authorList>
    </citation>
    <scope>NUCLEOTIDE SEQUENCE</scope>
    <source>
        <strain evidence="20">06WH</strain>
    </source>
</reference>
<gene>
    <name evidence="19" type="primary">cobS</name>
    <name evidence="20" type="ORF">JTJ23_09135</name>
</gene>
<sequence length="258" mass="28143">MKTIWNNFKVAFAMYSKIPMPPADWEKENMKYALCFFPWVGLAVGAVSAVLFWLLQQIGAGSMLRAAVLTAVPVLVTGGIHLDGYLDTMDALSSWREKQRRLEILKDPHAGAFAIIMGCLYFVLYAGAAGELVWKIFPAYAFGFAVSRSFSGLSIAFFPNANPKGTAAAFGMSAEKKRTAAVLVVTIFAVTALSASFCVWAALDVLVVSALVFCYYKWKSSKYFGGITGDLAGYFLSLCELAQLLSLVVLSLGMENWK</sequence>
<feature type="transmembrane region" description="Helical" evidence="19">
    <location>
        <begin position="107"/>
        <end position="127"/>
    </location>
</feature>
<evidence type="ECO:0000256" key="10">
    <source>
        <dbReference type="ARBA" id="ARBA00022692"/>
    </source>
</evidence>
<evidence type="ECO:0000256" key="11">
    <source>
        <dbReference type="ARBA" id="ARBA00022842"/>
    </source>
</evidence>
<comment type="function">
    <text evidence="14 19">Joins adenosylcobinamide-GDP and alpha-ribazole to generate adenosylcobalamin (Ado-cobalamin). Also synthesizes adenosylcobalamin 5'-phosphate from adenosylcobinamide-GDP and alpha-ribazole 5'-phosphate.</text>
</comment>
<comment type="cofactor">
    <cofactor evidence="1 19">
        <name>Mg(2+)</name>
        <dbReference type="ChEBI" id="CHEBI:18420"/>
    </cofactor>
</comment>
<evidence type="ECO:0000256" key="17">
    <source>
        <dbReference type="ARBA" id="ARBA00048623"/>
    </source>
</evidence>
<evidence type="ECO:0000256" key="9">
    <source>
        <dbReference type="ARBA" id="ARBA00022679"/>
    </source>
</evidence>
<feature type="transmembrane region" description="Helical" evidence="19">
    <location>
        <begin position="32"/>
        <end position="54"/>
    </location>
</feature>
<feature type="transmembrane region" description="Helical" evidence="19">
    <location>
        <begin position="139"/>
        <end position="159"/>
    </location>
</feature>
<evidence type="ECO:0000256" key="12">
    <source>
        <dbReference type="ARBA" id="ARBA00022989"/>
    </source>
</evidence>
<feature type="transmembrane region" description="Helical" evidence="19">
    <location>
        <begin position="66"/>
        <end position="86"/>
    </location>
</feature>
<comment type="pathway">
    <text evidence="3 19">Cofactor biosynthesis; adenosylcobalamin biosynthesis; adenosylcobalamin from cob(II)yrinate a,c-diamide: step 7/7.</text>
</comment>
<comment type="subcellular location">
    <subcellularLocation>
        <location evidence="2 19">Cell membrane</location>
        <topology evidence="2 19">Multi-pass membrane protein</topology>
    </subcellularLocation>
</comment>
<dbReference type="GO" id="GO:0005886">
    <property type="term" value="C:plasma membrane"/>
    <property type="evidence" value="ECO:0007669"/>
    <property type="project" value="UniProtKB-SubCell"/>
</dbReference>
<evidence type="ECO:0000256" key="8">
    <source>
        <dbReference type="ARBA" id="ARBA00022573"/>
    </source>
</evidence>
<dbReference type="EC" id="2.7.8.26" evidence="5 19"/>
<name>A0A938Z6D0_9FIRM</name>
<keyword evidence="11 19" id="KW-0460">Magnesium</keyword>
<evidence type="ECO:0000313" key="20">
    <source>
        <dbReference type="EMBL" id="MBN2953741.1"/>
    </source>
</evidence>
<keyword evidence="8 19" id="KW-0169">Cobalamin biosynthesis</keyword>
<keyword evidence="10 19" id="KW-0812">Transmembrane</keyword>
<feature type="transmembrane region" description="Helical" evidence="19">
    <location>
        <begin position="233"/>
        <end position="253"/>
    </location>
</feature>
<dbReference type="RefSeq" id="WP_055226435.1">
    <property type="nucleotide sequence ID" value="NZ_CABJFB010000001.1"/>
</dbReference>
<evidence type="ECO:0000256" key="15">
    <source>
        <dbReference type="ARBA" id="ARBA00032605"/>
    </source>
</evidence>
<dbReference type="PANTHER" id="PTHR34148:SF1">
    <property type="entry name" value="ADENOSYLCOBINAMIDE-GDP RIBAZOLETRANSFERASE"/>
    <property type="match status" value="1"/>
</dbReference>
<dbReference type="GO" id="GO:0008818">
    <property type="term" value="F:cobalamin 5'-phosphate synthase activity"/>
    <property type="evidence" value="ECO:0007669"/>
    <property type="project" value="UniProtKB-UniRule"/>
</dbReference>
<keyword evidence="13 19" id="KW-0472">Membrane</keyword>
<evidence type="ECO:0000256" key="13">
    <source>
        <dbReference type="ARBA" id="ARBA00023136"/>
    </source>
</evidence>
<dbReference type="PANTHER" id="PTHR34148">
    <property type="entry name" value="ADENOSYLCOBINAMIDE-GDP RIBAZOLETRANSFERASE"/>
    <property type="match status" value="1"/>
</dbReference>
<dbReference type="GO" id="GO:0051073">
    <property type="term" value="F:adenosylcobinamide-GDP ribazoletransferase activity"/>
    <property type="evidence" value="ECO:0007669"/>
    <property type="project" value="UniProtKB-UniRule"/>
</dbReference>
<evidence type="ECO:0000256" key="7">
    <source>
        <dbReference type="ARBA" id="ARBA00022475"/>
    </source>
</evidence>